<dbReference type="Pfam" id="PF00903">
    <property type="entry name" value="Glyoxalase"/>
    <property type="match status" value="1"/>
</dbReference>
<evidence type="ECO:0000259" key="2">
    <source>
        <dbReference type="PROSITE" id="PS51819"/>
    </source>
</evidence>
<keyword evidence="1" id="KW-0479">Metal-binding</keyword>
<dbReference type="InterPro" id="IPR037523">
    <property type="entry name" value="VOC_core"/>
</dbReference>
<dbReference type="GO" id="GO:0004462">
    <property type="term" value="F:lactoylglutathione lyase activity"/>
    <property type="evidence" value="ECO:0007669"/>
    <property type="project" value="InterPro"/>
</dbReference>
<dbReference type="GO" id="GO:0046872">
    <property type="term" value="F:metal ion binding"/>
    <property type="evidence" value="ECO:0007669"/>
    <property type="project" value="UniProtKB-KW"/>
</dbReference>
<dbReference type="InterPro" id="IPR018146">
    <property type="entry name" value="Glyoxalase_1_CS"/>
</dbReference>
<sequence length="127" mass="13568">MIRGFDHIVLTVSDPEATAAFYDRALGLPMLRQGGRLAMACGSQKINLHRAGAEIVPHAARPTPGGADFCLRASCPLDAVIRRLEEAGVALEMGPVQRSGALGSMQSVYFRDLDGNLVEIADYQGID</sequence>
<dbReference type="InterPro" id="IPR004360">
    <property type="entry name" value="Glyas_Fos-R_dOase_dom"/>
</dbReference>
<evidence type="ECO:0000313" key="4">
    <source>
        <dbReference type="Proteomes" id="UP000434052"/>
    </source>
</evidence>
<organism evidence="3 4">
    <name type="scientific">Oceanidesulfovibrio marinus</name>
    <dbReference type="NCBI Taxonomy" id="370038"/>
    <lineage>
        <taxon>Bacteria</taxon>
        <taxon>Pseudomonadati</taxon>
        <taxon>Thermodesulfobacteriota</taxon>
        <taxon>Desulfovibrionia</taxon>
        <taxon>Desulfovibrionales</taxon>
        <taxon>Desulfovibrionaceae</taxon>
        <taxon>Oceanidesulfovibrio</taxon>
    </lineage>
</organism>
<dbReference type="OrthoDB" id="9812656at2"/>
<proteinExistence type="predicted"/>
<evidence type="ECO:0000256" key="1">
    <source>
        <dbReference type="ARBA" id="ARBA00022723"/>
    </source>
</evidence>
<dbReference type="PROSITE" id="PS00934">
    <property type="entry name" value="GLYOXALASE_I_1"/>
    <property type="match status" value="1"/>
</dbReference>
<dbReference type="PANTHER" id="PTHR21366">
    <property type="entry name" value="GLYOXALASE FAMILY PROTEIN"/>
    <property type="match status" value="1"/>
</dbReference>
<accession>A0A6P1ZIN3</accession>
<dbReference type="PROSITE" id="PS51819">
    <property type="entry name" value="VOC"/>
    <property type="match status" value="1"/>
</dbReference>
<dbReference type="PANTHER" id="PTHR21366:SF14">
    <property type="entry name" value="GLYOXALASE DOMAIN-CONTAINING PROTEIN 5"/>
    <property type="match status" value="1"/>
</dbReference>
<protein>
    <submittedName>
        <fullName evidence="3">VOC family protein</fullName>
    </submittedName>
</protein>
<gene>
    <name evidence="3" type="ORF">DQK91_14215</name>
</gene>
<feature type="domain" description="VOC" evidence="2">
    <location>
        <begin position="4"/>
        <end position="123"/>
    </location>
</feature>
<dbReference type="AlphaFoldDB" id="A0A6P1ZIN3"/>
<evidence type="ECO:0000313" key="3">
    <source>
        <dbReference type="EMBL" id="TVM32889.1"/>
    </source>
</evidence>
<dbReference type="InterPro" id="IPR029068">
    <property type="entry name" value="Glyas_Bleomycin-R_OHBP_Dase"/>
</dbReference>
<dbReference type="CDD" id="cd07253">
    <property type="entry name" value="GLOD5"/>
    <property type="match status" value="1"/>
</dbReference>
<dbReference type="Proteomes" id="UP000434052">
    <property type="component" value="Unassembled WGS sequence"/>
</dbReference>
<dbReference type="InterPro" id="IPR050383">
    <property type="entry name" value="GlyoxalaseI/FosfomycinResist"/>
</dbReference>
<dbReference type="SUPFAM" id="SSF54593">
    <property type="entry name" value="Glyoxalase/Bleomycin resistance protein/Dihydroxybiphenyl dioxygenase"/>
    <property type="match status" value="1"/>
</dbReference>
<name>A0A6P1ZIN3_9BACT</name>
<dbReference type="Gene3D" id="3.10.180.10">
    <property type="entry name" value="2,3-Dihydroxybiphenyl 1,2-Dioxygenase, domain 1"/>
    <property type="match status" value="1"/>
</dbReference>
<reference evidence="3 4" key="1">
    <citation type="submission" date="2018-06" db="EMBL/GenBank/DDBJ databases">
        <title>Complete genome of Desulfovibrio marinus P48SEP.</title>
        <authorList>
            <person name="Crispim J.S."/>
            <person name="Vidigal P.M.P."/>
            <person name="Silva L.C.F."/>
            <person name="Araujo L.C."/>
            <person name="Laguardia C.N."/>
            <person name="Dias R.S."/>
            <person name="Sousa M.P."/>
            <person name="Paula S.O."/>
            <person name="Silva C."/>
        </authorList>
    </citation>
    <scope>NUCLEOTIDE SEQUENCE [LARGE SCALE GENOMIC DNA]</scope>
    <source>
        <strain evidence="3 4">P48SEP</strain>
    </source>
</reference>
<comment type="caution">
    <text evidence="3">The sequence shown here is derived from an EMBL/GenBank/DDBJ whole genome shotgun (WGS) entry which is preliminary data.</text>
</comment>
<dbReference type="EMBL" id="QMIF01000009">
    <property type="protein sequence ID" value="TVM32889.1"/>
    <property type="molecule type" value="Genomic_DNA"/>
</dbReference>